<feature type="binding site" evidence="11">
    <location>
        <position position="1645"/>
    </location>
    <ligand>
        <name>ATP</name>
        <dbReference type="ChEBI" id="CHEBI:30616"/>
    </ligand>
</feature>
<evidence type="ECO:0000256" key="6">
    <source>
        <dbReference type="ARBA" id="ARBA00022737"/>
    </source>
</evidence>
<dbReference type="PROSITE" id="PS00108">
    <property type="entry name" value="PROTEIN_KINASE_ST"/>
    <property type="match status" value="1"/>
</dbReference>
<keyword evidence="10 11" id="KW-0067">ATP-binding</keyword>
<dbReference type="PANTHER" id="PTHR19375">
    <property type="entry name" value="HEAT SHOCK PROTEIN 70KDA"/>
    <property type="match status" value="1"/>
</dbReference>
<dbReference type="GO" id="GO:0061630">
    <property type="term" value="F:ubiquitin protein ligase activity"/>
    <property type="evidence" value="ECO:0007669"/>
    <property type="project" value="UniProtKB-EC"/>
</dbReference>
<feature type="region of interest" description="Disordered" evidence="12">
    <location>
        <begin position="881"/>
        <end position="923"/>
    </location>
</feature>
<feature type="domain" description="Protein kinase" evidence="13">
    <location>
        <begin position="1617"/>
        <end position="1910"/>
    </location>
</feature>
<feature type="compositionally biased region" description="Basic and acidic residues" evidence="12">
    <location>
        <begin position="1377"/>
        <end position="1394"/>
    </location>
</feature>
<dbReference type="Gene3D" id="3.30.200.20">
    <property type="entry name" value="Phosphorylase Kinase, domain 1"/>
    <property type="match status" value="1"/>
</dbReference>
<dbReference type="InterPro" id="IPR059179">
    <property type="entry name" value="MLKL-like_MCAfunc"/>
</dbReference>
<dbReference type="PROSITE" id="PS00297">
    <property type="entry name" value="HSP70_1"/>
    <property type="match status" value="1"/>
</dbReference>
<dbReference type="Gene3D" id="1.20.930.20">
    <property type="entry name" value="Adaptor protein Cbl, N-terminal domain"/>
    <property type="match status" value="1"/>
</dbReference>
<dbReference type="Proteomes" id="UP000822688">
    <property type="component" value="Chromosome 1"/>
</dbReference>
<dbReference type="InterPro" id="IPR036537">
    <property type="entry name" value="Adaptor_Cbl_N_dom_sf"/>
</dbReference>
<evidence type="ECO:0000313" key="14">
    <source>
        <dbReference type="EMBL" id="KAG0591498.1"/>
    </source>
</evidence>
<dbReference type="Gene3D" id="2.60.34.10">
    <property type="entry name" value="Substrate Binding Domain Of DNAk, Chain A, domain 1"/>
    <property type="match status" value="1"/>
</dbReference>
<comment type="catalytic activity">
    <reaction evidence="1">
        <text>S-ubiquitinyl-[E2 ubiquitin-conjugating enzyme]-L-cysteine + [acceptor protein]-L-lysine = [E2 ubiquitin-conjugating enzyme]-L-cysteine + N(6)-ubiquitinyl-[acceptor protein]-L-lysine.</text>
        <dbReference type="EC" id="2.3.2.27"/>
    </reaction>
</comment>
<dbReference type="InterPro" id="IPR011009">
    <property type="entry name" value="Kinase-like_dom_sf"/>
</dbReference>
<dbReference type="Gene3D" id="1.10.510.10">
    <property type="entry name" value="Transferase(Phosphotransferase) domain 1"/>
    <property type="match status" value="1"/>
</dbReference>
<dbReference type="FunFam" id="1.20.930.20:FF:000002">
    <property type="entry name" value="RING-type E3 ubiquitin transferase"/>
    <property type="match status" value="1"/>
</dbReference>
<dbReference type="PRINTS" id="PR00301">
    <property type="entry name" value="HEATSHOCK70"/>
</dbReference>
<feature type="compositionally biased region" description="Polar residues" evidence="12">
    <location>
        <begin position="1159"/>
        <end position="1171"/>
    </location>
</feature>
<feature type="compositionally biased region" description="Polar residues" evidence="12">
    <location>
        <begin position="1210"/>
        <end position="1228"/>
    </location>
</feature>
<dbReference type="InterPro" id="IPR017441">
    <property type="entry name" value="Protein_kinase_ATP_BS"/>
</dbReference>
<keyword evidence="15" id="KW-1185">Reference proteome</keyword>
<dbReference type="PROSITE" id="PS50011">
    <property type="entry name" value="PROTEIN_KINASE_DOM"/>
    <property type="match status" value="1"/>
</dbReference>
<dbReference type="Gene3D" id="3.30.420.40">
    <property type="match status" value="2"/>
</dbReference>
<evidence type="ECO:0000256" key="9">
    <source>
        <dbReference type="ARBA" id="ARBA00022786"/>
    </source>
</evidence>
<dbReference type="PROSITE" id="PS00107">
    <property type="entry name" value="PROTEIN_KINASE_ATP"/>
    <property type="match status" value="1"/>
</dbReference>
<comment type="pathway">
    <text evidence="2">Protein modification; protein ubiquitination.</text>
</comment>
<feature type="compositionally biased region" description="Low complexity" evidence="12">
    <location>
        <begin position="1261"/>
        <end position="1289"/>
    </location>
</feature>
<dbReference type="GO" id="GO:0140662">
    <property type="term" value="F:ATP-dependent protein folding chaperone"/>
    <property type="evidence" value="ECO:0007669"/>
    <property type="project" value="InterPro"/>
</dbReference>
<evidence type="ECO:0000256" key="5">
    <source>
        <dbReference type="ARBA" id="ARBA00022679"/>
    </source>
</evidence>
<evidence type="ECO:0000256" key="1">
    <source>
        <dbReference type="ARBA" id="ARBA00000900"/>
    </source>
</evidence>
<dbReference type="GO" id="GO:0007166">
    <property type="term" value="P:cell surface receptor signaling pathway"/>
    <property type="evidence" value="ECO:0007669"/>
    <property type="project" value="InterPro"/>
</dbReference>
<dbReference type="FunFam" id="3.30.30.30:FF:000001">
    <property type="entry name" value="heat shock 70 kDa protein-like"/>
    <property type="match status" value="1"/>
</dbReference>
<feature type="compositionally biased region" description="Polar residues" evidence="12">
    <location>
        <begin position="1184"/>
        <end position="1198"/>
    </location>
</feature>
<evidence type="ECO:0000256" key="3">
    <source>
        <dbReference type="ARBA" id="ARBA00012483"/>
    </source>
</evidence>
<feature type="region of interest" description="Disordered" evidence="12">
    <location>
        <begin position="828"/>
        <end position="847"/>
    </location>
</feature>
<evidence type="ECO:0000256" key="2">
    <source>
        <dbReference type="ARBA" id="ARBA00004906"/>
    </source>
</evidence>
<feature type="region of interest" description="Disordered" evidence="12">
    <location>
        <begin position="533"/>
        <end position="577"/>
    </location>
</feature>
<keyword evidence="7 11" id="KW-0547">Nucleotide-binding</keyword>
<dbReference type="SUPFAM" id="SSF56112">
    <property type="entry name" value="Protein kinase-like (PK-like)"/>
    <property type="match status" value="1"/>
</dbReference>
<feature type="compositionally biased region" description="Low complexity" evidence="12">
    <location>
        <begin position="1528"/>
        <end position="1548"/>
    </location>
</feature>
<dbReference type="CDD" id="cd24028">
    <property type="entry name" value="ASKHA_NBD_HSP70_HSPA1-like"/>
    <property type="match status" value="1"/>
</dbReference>
<dbReference type="EMBL" id="CM026421">
    <property type="protein sequence ID" value="KAG0591498.1"/>
    <property type="molecule type" value="Genomic_DNA"/>
</dbReference>
<reference evidence="14" key="1">
    <citation type="submission" date="2020-06" db="EMBL/GenBank/DDBJ databases">
        <title>WGS assembly of Ceratodon purpureus strain R40.</title>
        <authorList>
            <person name="Carey S.B."/>
            <person name="Jenkins J."/>
            <person name="Shu S."/>
            <person name="Lovell J.T."/>
            <person name="Sreedasyam A."/>
            <person name="Maumus F."/>
            <person name="Tiley G.P."/>
            <person name="Fernandez-Pozo N."/>
            <person name="Barry K."/>
            <person name="Chen C."/>
            <person name="Wang M."/>
            <person name="Lipzen A."/>
            <person name="Daum C."/>
            <person name="Saski C.A."/>
            <person name="Payton A.C."/>
            <person name="Mcbreen J.C."/>
            <person name="Conrad R.E."/>
            <person name="Kollar L.M."/>
            <person name="Olsson S."/>
            <person name="Huttunen S."/>
            <person name="Landis J.B."/>
            <person name="Wickett N.J."/>
            <person name="Johnson M.G."/>
            <person name="Rensing S.A."/>
            <person name="Grimwood J."/>
            <person name="Schmutz J."/>
            <person name="Mcdaniel S.F."/>
        </authorList>
    </citation>
    <scope>NUCLEOTIDE SEQUENCE</scope>
    <source>
        <strain evidence="14">R40</strain>
    </source>
</reference>
<dbReference type="Pfam" id="PF07714">
    <property type="entry name" value="PK_Tyr_Ser-Thr"/>
    <property type="match status" value="1"/>
</dbReference>
<dbReference type="SUPFAM" id="SSF100920">
    <property type="entry name" value="Heat shock protein 70kD (HSP70), peptide-binding domain"/>
    <property type="match status" value="1"/>
</dbReference>
<feature type="compositionally biased region" description="Polar residues" evidence="12">
    <location>
        <begin position="800"/>
        <end position="810"/>
    </location>
</feature>
<evidence type="ECO:0000256" key="4">
    <source>
        <dbReference type="ARBA" id="ARBA00022527"/>
    </source>
</evidence>
<evidence type="ECO:0000256" key="12">
    <source>
        <dbReference type="SAM" id="MobiDB-lite"/>
    </source>
</evidence>
<dbReference type="InterPro" id="IPR018181">
    <property type="entry name" value="Heat_shock_70_CS"/>
</dbReference>
<feature type="compositionally biased region" description="Basic and acidic residues" evidence="12">
    <location>
        <begin position="557"/>
        <end position="570"/>
    </location>
</feature>
<feature type="region of interest" description="Disordered" evidence="12">
    <location>
        <begin position="1317"/>
        <end position="1563"/>
    </location>
</feature>
<evidence type="ECO:0000256" key="8">
    <source>
        <dbReference type="ARBA" id="ARBA00022777"/>
    </source>
</evidence>
<dbReference type="GO" id="GO:0005524">
    <property type="term" value="F:ATP binding"/>
    <property type="evidence" value="ECO:0007669"/>
    <property type="project" value="UniProtKB-UniRule"/>
</dbReference>
<evidence type="ECO:0000313" key="15">
    <source>
        <dbReference type="Proteomes" id="UP000822688"/>
    </source>
</evidence>
<feature type="region of interest" description="Disordered" evidence="12">
    <location>
        <begin position="1572"/>
        <end position="1591"/>
    </location>
</feature>
<gene>
    <name evidence="14" type="ORF">KC19_1G179600</name>
</gene>
<dbReference type="GO" id="GO:0004674">
    <property type="term" value="F:protein serine/threonine kinase activity"/>
    <property type="evidence" value="ECO:0007669"/>
    <property type="project" value="UniProtKB-KW"/>
</dbReference>
<dbReference type="CDD" id="cd14066">
    <property type="entry name" value="STKc_IRAK"/>
    <property type="match status" value="1"/>
</dbReference>
<dbReference type="InterPro" id="IPR001245">
    <property type="entry name" value="Ser-Thr/Tyr_kinase_cat_dom"/>
</dbReference>
<dbReference type="PROSITE" id="PS01036">
    <property type="entry name" value="HSP70_3"/>
    <property type="match status" value="1"/>
</dbReference>
<organism evidence="14 15">
    <name type="scientific">Ceratodon purpureus</name>
    <name type="common">Fire moss</name>
    <name type="synonym">Dicranum purpureum</name>
    <dbReference type="NCBI Taxonomy" id="3225"/>
    <lineage>
        <taxon>Eukaryota</taxon>
        <taxon>Viridiplantae</taxon>
        <taxon>Streptophyta</taxon>
        <taxon>Embryophyta</taxon>
        <taxon>Bryophyta</taxon>
        <taxon>Bryophytina</taxon>
        <taxon>Bryopsida</taxon>
        <taxon>Dicranidae</taxon>
        <taxon>Pseudoditrichales</taxon>
        <taxon>Ditrichaceae</taxon>
        <taxon>Ceratodon</taxon>
    </lineage>
</organism>
<dbReference type="Pfam" id="PF25368">
    <property type="entry name" value="PUB10_N"/>
    <property type="match status" value="1"/>
</dbReference>
<dbReference type="Gene3D" id="3.30.30.30">
    <property type="match status" value="1"/>
</dbReference>
<keyword evidence="5" id="KW-0808">Transferase</keyword>
<dbReference type="CDD" id="cd21037">
    <property type="entry name" value="MLKL_NTD"/>
    <property type="match status" value="1"/>
</dbReference>
<feature type="compositionally biased region" description="Polar residues" evidence="12">
    <location>
        <begin position="896"/>
        <end position="914"/>
    </location>
</feature>
<feature type="compositionally biased region" description="Polar residues" evidence="12">
    <location>
        <begin position="1507"/>
        <end position="1518"/>
    </location>
</feature>
<protein>
    <recommendedName>
        <fullName evidence="3">RING-type E3 ubiquitin transferase</fullName>
        <ecNumber evidence="3">2.3.2.27</ecNumber>
    </recommendedName>
</protein>
<accession>A0A8T0J9H6</accession>
<feature type="region of interest" description="Disordered" evidence="12">
    <location>
        <begin position="1148"/>
        <end position="1293"/>
    </location>
</feature>
<dbReference type="InterPro" id="IPR029047">
    <property type="entry name" value="HSP70_peptide-bd_sf"/>
</dbReference>
<dbReference type="PROSITE" id="PS00329">
    <property type="entry name" value="HSP70_2"/>
    <property type="match status" value="1"/>
</dbReference>
<dbReference type="InterPro" id="IPR013126">
    <property type="entry name" value="Hsp_70_fam"/>
</dbReference>
<keyword evidence="9" id="KW-0833">Ubl conjugation pathway</keyword>
<feature type="compositionally biased region" description="Polar residues" evidence="12">
    <location>
        <begin position="832"/>
        <end position="847"/>
    </location>
</feature>
<comment type="caution">
    <text evidence="14">The sequence shown here is derived from an EMBL/GenBank/DDBJ whole genome shotgun (WGS) entry which is preliminary data.</text>
</comment>
<dbReference type="FunFam" id="3.30.200.20:FF:001073">
    <property type="entry name" value="Predicted protein"/>
    <property type="match status" value="1"/>
</dbReference>
<name>A0A8T0J9H6_CERPU</name>
<dbReference type="EC" id="2.3.2.27" evidence="3"/>
<evidence type="ECO:0000259" key="13">
    <source>
        <dbReference type="PROSITE" id="PS50011"/>
    </source>
</evidence>
<evidence type="ECO:0000256" key="11">
    <source>
        <dbReference type="PROSITE-ProRule" id="PRU10141"/>
    </source>
</evidence>
<feature type="compositionally biased region" description="Basic and acidic residues" evidence="12">
    <location>
        <begin position="596"/>
        <end position="610"/>
    </location>
</feature>
<feature type="compositionally biased region" description="Low complexity" evidence="12">
    <location>
        <begin position="1428"/>
        <end position="1442"/>
    </location>
</feature>
<dbReference type="InterPro" id="IPR057623">
    <property type="entry name" value="PUB12-19-like_N"/>
</dbReference>
<feature type="region of interest" description="Disordered" evidence="12">
    <location>
        <begin position="589"/>
        <end position="813"/>
    </location>
</feature>
<feature type="compositionally biased region" description="Polar residues" evidence="12">
    <location>
        <begin position="611"/>
        <end position="629"/>
    </location>
</feature>
<proteinExistence type="predicted"/>
<feature type="compositionally biased region" description="Low complexity" evidence="12">
    <location>
        <begin position="1360"/>
        <end position="1373"/>
    </location>
</feature>
<dbReference type="Gene3D" id="3.90.640.10">
    <property type="entry name" value="Actin, Chain A, domain 4"/>
    <property type="match status" value="1"/>
</dbReference>
<keyword evidence="8" id="KW-0418">Kinase</keyword>
<dbReference type="InterPro" id="IPR000719">
    <property type="entry name" value="Prot_kinase_dom"/>
</dbReference>
<dbReference type="SUPFAM" id="SSF53067">
    <property type="entry name" value="Actin-like ATPase domain"/>
    <property type="match status" value="2"/>
</dbReference>
<dbReference type="InterPro" id="IPR008271">
    <property type="entry name" value="Ser/Thr_kinase_AS"/>
</dbReference>
<evidence type="ECO:0000256" key="7">
    <source>
        <dbReference type="ARBA" id="ARBA00022741"/>
    </source>
</evidence>
<keyword evidence="4" id="KW-0723">Serine/threonine-protein kinase</keyword>
<sequence length="1910" mass="210299">MAEPEDIRPAIGIDLGTTNSRVGIWLDEENRFELISNDHGYQSTPSYVAFTETERLIGDAAKDQVSKNPGNTVFDAKRLIGRKFSDLGTDANKLHIQWPFEVARGEDDKPMIHVEYKGKEKVFSAMDVCSMILGKLKDLAEVYSGSVVTGASVSVPHCFTFAQRQATRNACSLAGFETITLVNEPICAALAYTLKTIGPSVGEKKVMIFDLGGGSLDVTLFNIEEGVIEVKATSGDSQLGGEDFDLRLLHHFIQEIKQKYERDITSHPRVVRRLKNQVERVKLALSSAVETTIQIDSLLEDFNFYSSISRACFEKMNMDLFEKCIKCVEKCLQRAGLEKTDVYEVVLIGGSSRIPKVQELLAEFFNDKSKLNTSINPDEAVVCGAAARAGISRGCKAFADYLVVDVLPMSLGLETVEGAMHVMHPRNFSIPRSSEQLFTTVYDDQPGIFIQVYEGENSQTCDNMLIATIELPGIAPAPRGVPQILVRFDVDAYGILTVSAKDKTTGEKVEIYMDQDADIDRVHLDDERRRQLPIQVYHPPVPSENPNDSSSLLGPHESGKTSESSPHEFSEPSPVHRSSIAIASMPQEFSEPLESYEPRNTAEGESHEISEQTPAFQSSNAVESRTQEFSEPPPAFESSKAVESRSQEFSEQPSAFESASKAMGMKSQEFAEPPPAFESSKAVESRSQEFSEQPSAFESASKAVGMKSQDFSEPPPAFESSKAVGMKFKESSEPPSAFESSKAVESRSPKFSEPPPAFESASKAVGMKSQEFSEPPPAFGSSKAMESKSQEFAEPPPAFESSNAMESRSQAFFEPSPEFDTVEIESPDISELSPTFESSDNLKSSSQEFFEAPQAFESISTEESRSLEFLEPPIACRSSDTIKKSSQEFPGAPQAHESNSTAETKSQDFSEPQASESSNDVKSSSRVSLVQEILDTVHLITPISDFRTHKRECSTFIRRVNMLVPLFEEFRDLELPLTEETSTCFKSLEAALNTAKDLLLLCSKGSKLWLILEQRKVAEQFLLLNTALVQALDKLPDSLGISDEVQEQVDLVHNQLKRSKALEDAVDAQLSAELIAILDVTNECSPDQLRSLAESFKLDTASALRKELEAVDGMTREKAPGSVSMRGFDQVFGLLSALRNLFPVEDSEQHEFSKPTGAHGSSNVLESRSQESSAPPPLPSTSSNVTEGTRSQEFSAQPPQFYGGVESRSQEVSAQPVQSPYSSSNSIDARSFEYSEPAQVKGVEKINAQDFSAPPPPSPPLLSNSSNIIEGRSQFSAQPPQSPYSSSNSIDGRSFAYSEPAQVKGLEKIMAQELFSAPLPPTPLLPSTSRNGTEGRSQEFPAHTPQFSRDVESRSFQEFSAQPPQSPYSSSNSIDGRSLEHSERAQSNRVEKINAQDFSAPPPTHKPSYSLDGRPPHGISVPSPQVYRPSSSFGSRSSEFEPLPTHSSSSTPEGRSEEFPEYSSKPEFPEHSPVYKVWNGLEGRPPPEPSTHRMSSSPGSRRYVPSELSSVDKSSNASESRRHEYSERLSSNISVSSSATSSEDFSGSGPIRAQNQNPVSDTPELRRAITSVDDPLNHPPRAENARSASCPQIRTSDSIIEDVVKKYTWDQVLDMTNDLSKTIGKGGFGAVYLGKLDNEKEVAVKILDASSQQGITEFLNEVNLLKRVNHVNLVRLLGYCLDEKQVLIYEFAEEGSIWDHLQVGGKVLDWKTRLKVALESACGLEYLHTGCHPRIIHRDIKSQNILLTKTMVAKVADFGLSKLGADQDNISKTHVTTMVKGTLGYLDPEYLKTGQLTEKSDVYSFGVVLLEIVTGRKPIQNTDRKGFIGDWVEEHYNSNGSSRQLKHVADPTLGGHFNSKAMKLVLNVAKDCIHPYGMDRPEMTDVVHVLRKAQSLEQDEKKSSKWLPFL</sequence>
<dbReference type="FunFam" id="3.90.640.10:FF:000002">
    <property type="entry name" value="Heat shock 70 kDa"/>
    <property type="match status" value="1"/>
</dbReference>
<keyword evidence="6" id="KW-0677">Repeat</keyword>
<dbReference type="Pfam" id="PF00012">
    <property type="entry name" value="HSP70"/>
    <property type="match status" value="1"/>
</dbReference>
<dbReference type="SMART" id="SM00220">
    <property type="entry name" value="S_TKc"/>
    <property type="match status" value="1"/>
</dbReference>
<dbReference type="FunFam" id="1.10.510.10:FF:001703">
    <property type="entry name" value="Predicted protein"/>
    <property type="match status" value="1"/>
</dbReference>
<dbReference type="InterPro" id="IPR043129">
    <property type="entry name" value="ATPase_NBD"/>
</dbReference>
<evidence type="ECO:0000256" key="10">
    <source>
        <dbReference type="ARBA" id="ARBA00022840"/>
    </source>
</evidence>